<name>A0A8X6H8D4_TRICU</name>
<accession>A0A8X6H8D4</accession>
<protein>
    <submittedName>
        <fullName evidence="1">Uncharacterized protein</fullName>
    </submittedName>
</protein>
<comment type="caution">
    <text evidence="1">The sequence shown here is derived from an EMBL/GenBank/DDBJ whole genome shotgun (WGS) entry which is preliminary data.</text>
</comment>
<gene>
    <name evidence="1" type="ORF">TNCT_177361</name>
</gene>
<organism evidence="1 2">
    <name type="scientific">Trichonephila clavata</name>
    <name type="common">Joro spider</name>
    <name type="synonym">Nephila clavata</name>
    <dbReference type="NCBI Taxonomy" id="2740835"/>
    <lineage>
        <taxon>Eukaryota</taxon>
        <taxon>Metazoa</taxon>
        <taxon>Ecdysozoa</taxon>
        <taxon>Arthropoda</taxon>
        <taxon>Chelicerata</taxon>
        <taxon>Arachnida</taxon>
        <taxon>Araneae</taxon>
        <taxon>Araneomorphae</taxon>
        <taxon>Entelegynae</taxon>
        <taxon>Araneoidea</taxon>
        <taxon>Nephilidae</taxon>
        <taxon>Trichonephila</taxon>
    </lineage>
</organism>
<dbReference type="EMBL" id="BMAO01004967">
    <property type="protein sequence ID" value="GFQ98158.1"/>
    <property type="molecule type" value="Genomic_DNA"/>
</dbReference>
<dbReference type="AlphaFoldDB" id="A0A8X6H8D4"/>
<dbReference type="Proteomes" id="UP000887116">
    <property type="component" value="Unassembled WGS sequence"/>
</dbReference>
<reference evidence="1" key="1">
    <citation type="submission" date="2020-07" db="EMBL/GenBank/DDBJ databases">
        <title>Multicomponent nature underlies the extraordinary mechanical properties of spider dragline silk.</title>
        <authorList>
            <person name="Kono N."/>
            <person name="Nakamura H."/>
            <person name="Mori M."/>
            <person name="Yoshida Y."/>
            <person name="Ohtoshi R."/>
            <person name="Malay A.D."/>
            <person name="Moran D.A.P."/>
            <person name="Tomita M."/>
            <person name="Numata K."/>
            <person name="Arakawa K."/>
        </authorList>
    </citation>
    <scope>NUCLEOTIDE SEQUENCE</scope>
</reference>
<evidence type="ECO:0000313" key="2">
    <source>
        <dbReference type="Proteomes" id="UP000887116"/>
    </source>
</evidence>
<keyword evidence="2" id="KW-1185">Reference proteome</keyword>
<sequence length="171" mass="20115">MVLPRPVRLVYAVGQRNVRSATHDIYRPVEEFRTELCIRRPCVLMHAGWSYREPSARCMRWGSIMFITPRHDINRPVEEFRTDLCIHRPGILRNAGWSYCDPSAWYMQRSSVMFVTPRHDIHWPLKKFRTEICIHRPYVLMHAGWPTATRPPGVYGGVTYCSFPKHTFTGL</sequence>
<evidence type="ECO:0000313" key="1">
    <source>
        <dbReference type="EMBL" id="GFQ98158.1"/>
    </source>
</evidence>
<proteinExistence type="predicted"/>